<protein>
    <recommendedName>
        <fullName evidence="2">Inosine/uridine-preferring nucleoside hydrolase domain-containing protein</fullName>
    </recommendedName>
</protein>
<dbReference type="GO" id="GO:0016799">
    <property type="term" value="F:hydrolase activity, hydrolyzing N-glycosyl compounds"/>
    <property type="evidence" value="ECO:0007669"/>
    <property type="project" value="InterPro"/>
</dbReference>
<dbReference type="InterPro" id="IPR001910">
    <property type="entry name" value="Inosine/uridine_hydrolase_dom"/>
</dbReference>
<name>A0A369QJD9_9BACT</name>
<dbReference type="EMBL" id="QASA01000001">
    <property type="protein sequence ID" value="RDC64420.1"/>
    <property type="molecule type" value="Genomic_DNA"/>
</dbReference>
<dbReference type="Proteomes" id="UP000253919">
    <property type="component" value="Unassembled WGS sequence"/>
</dbReference>
<dbReference type="CDD" id="cd02652">
    <property type="entry name" value="nuc_hydro_2"/>
    <property type="match status" value="1"/>
</dbReference>
<reference evidence="3 4" key="1">
    <citation type="submission" date="2018-04" db="EMBL/GenBank/DDBJ databases">
        <title>Adhaeribacter sp. HMF7616 genome sequencing and assembly.</title>
        <authorList>
            <person name="Kang H."/>
            <person name="Kang J."/>
            <person name="Cha I."/>
            <person name="Kim H."/>
            <person name="Joh K."/>
        </authorList>
    </citation>
    <scope>NUCLEOTIDE SEQUENCE [LARGE SCALE GENOMIC DNA]</scope>
    <source>
        <strain evidence="3 4">HMF7616</strain>
    </source>
</reference>
<proteinExistence type="predicted"/>
<keyword evidence="4" id="KW-1185">Reference proteome</keyword>
<organism evidence="3 4">
    <name type="scientific">Adhaeribacter pallidiroseus</name>
    <dbReference type="NCBI Taxonomy" id="2072847"/>
    <lineage>
        <taxon>Bacteria</taxon>
        <taxon>Pseudomonadati</taxon>
        <taxon>Bacteroidota</taxon>
        <taxon>Cytophagia</taxon>
        <taxon>Cytophagales</taxon>
        <taxon>Hymenobacteraceae</taxon>
        <taxon>Adhaeribacter</taxon>
    </lineage>
</organism>
<dbReference type="PANTHER" id="PTHR43264:SF1">
    <property type="entry name" value="INOSINE_URIDINE-PREFERRING NUCLEOSIDE HYDROLASE DOMAIN-CONTAINING PROTEIN"/>
    <property type="match status" value="1"/>
</dbReference>
<feature type="signal peptide" evidence="1">
    <location>
        <begin position="1"/>
        <end position="38"/>
    </location>
</feature>
<feature type="chain" id="PRO_5016834723" description="Inosine/uridine-preferring nucleoside hydrolase domain-containing protein" evidence="1">
    <location>
        <begin position="39"/>
        <end position="369"/>
    </location>
</feature>
<dbReference type="InterPro" id="IPR036452">
    <property type="entry name" value="Ribo_hydro-like"/>
</dbReference>
<evidence type="ECO:0000256" key="1">
    <source>
        <dbReference type="SAM" id="SignalP"/>
    </source>
</evidence>
<feature type="domain" description="Inosine/uridine-preferring nucleoside hydrolase" evidence="2">
    <location>
        <begin position="67"/>
        <end position="262"/>
    </location>
</feature>
<dbReference type="Gene3D" id="3.90.245.10">
    <property type="entry name" value="Ribonucleoside hydrolase-like"/>
    <property type="match status" value="1"/>
</dbReference>
<dbReference type="Pfam" id="PF01156">
    <property type="entry name" value="IU_nuc_hydro"/>
    <property type="match status" value="1"/>
</dbReference>
<gene>
    <name evidence="3" type="ORF">AHMF7616_03034</name>
</gene>
<evidence type="ECO:0000313" key="4">
    <source>
        <dbReference type="Proteomes" id="UP000253919"/>
    </source>
</evidence>
<sequence>MFLYITRFFWASSTSYFYPMKKSRLSFLLLLGSALVWAGCQSKTTEATNTTGASATNAAVTKKPLRIILDSDIGQDCDDAAVMALMHQFADKGEVEILATMFPMQDPMGAPAMDVINTYYGRPNIPIGTYKGNFKYLGELWDHYNTKLAKNFPHDLKNGKDAPDAISLYRQILAKQTDTSVVIVAVGPERLIADLLKSVPDQYSDLNGRDLVKQKVKMLSVMGAGFPKDQEWNIKIAPDAAKLVAETWPTPIVYSGNEIGQAIRTGKRLLTEAPKNSPVRASFENHPFVDSVTKDRQSWDQTAMLFAVRGTQDHWKLESNGYNFIDETGKNEWRNDTDKNHSYLILNKPAAEVGKIIEDLMVAPPANKQ</sequence>
<accession>A0A369QJD9</accession>
<dbReference type="AlphaFoldDB" id="A0A369QJD9"/>
<evidence type="ECO:0000313" key="3">
    <source>
        <dbReference type="EMBL" id="RDC64420.1"/>
    </source>
</evidence>
<comment type="caution">
    <text evidence="3">The sequence shown here is derived from an EMBL/GenBank/DDBJ whole genome shotgun (WGS) entry which is preliminary data.</text>
</comment>
<keyword evidence="1" id="KW-0732">Signal</keyword>
<evidence type="ECO:0000259" key="2">
    <source>
        <dbReference type="Pfam" id="PF01156"/>
    </source>
</evidence>
<dbReference type="SUPFAM" id="SSF53590">
    <property type="entry name" value="Nucleoside hydrolase"/>
    <property type="match status" value="1"/>
</dbReference>
<dbReference type="PANTHER" id="PTHR43264">
    <property type="match status" value="1"/>
</dbReference>